<keyword evidence="1" id="KW-0812">Transmembrane</keyword>
<evidence type="ECO:0000313" key="3">
    <source>
        <dbReference type="Proteomes" id="UP000772434"/>
    </source>
</evidence>
<keyword evidence="3" id="KW-1185">Reference proteome</keyword>
<sequence length="73" mass="8251">MSAGNVILNVESLGLHLPMTANALKDYSGLFPSIYILLSIRLFKILIFHVLVFPPMILLHYAPFATLPNHRLY</sequence>
<reference evidence="2" key="1">
    <citation type="submission" date="2020-11" db="EMBL/GenBank/DDBJ databases">
        <authorList>
            <consortium name="DOE Joint Genome Institute"/>
            <person name="Ahrendt S."/>
            <person name="Riley R."/>
            <person name="Andreopoulos W."/>
            <person name="Labutti K."/>
            <person name="Pangilinan J."/>
            <person name="Ruiz-Duenas F.J."/>
            <person name="Barrasa J.M."/>
            <person name="Sanchez-Garcia M."/>
            <person name="Camarero S."/>
            <person name="Miyauchi S."/>
            <person name="Serrano A."/>
            <person name="Linde D."/>
            <person name="Babiker R."/>
            <person name="Drula E."/>
            <person name="Ayuso-Fernandez I."/>
            <person name="Pacheco R."/>
            <person name="Padilla G."/>
            <person name="Ferreira P."/>
            <person name="Barriuso J."/>
            <person name="Kellner H."/>
            <person name="Castanera R."/>
            <person name="Alfaro M."/>
            <person name="Ramirez L."/>
            <person name="Pisabarro A.G."/>
            <person name="Kuo A."/>
            <person name="Tritt A."/>
            <person name="Lipzen A."/>
            <person name="He G."/>
            <person name="Yan M."/>
            <person name="Ng V."/>
            <person name="Cullen D."/>
            <person name="Martin F."/>
            <person name="Rosso M.-N."/>
            <person name="Henrissat B."/>
            <person name="Hibbett D."/>
            <person name="Martinez A.T."/>
            <person name="Grigoriev I.V."/>
        </authorList>
    </citation>
    <scope>NUCLEOTIDE SEQUENCE</scope>
    <source>
        <strain evidence="2">AH 40177</strain>
    </source>
</reference>
<dbReference type="AlphaFoldDB" id="A0A9P5U2K6"/>
<evidence type="ECO:0000313" key="2">
    <source>
        <dbReference type="EMBL" id="KAF9063559.1"/>
    </source>
</evidence>
<accession>A0A9P5U2K6</accession>
<comment type="caution">
    <text evidence="2">The sequence shown here is derived from an EMBL/GenBank/DDBJ whole genome shotgun (WGS) entry which is preliminary data.</text>
</comment>
<feature type="transmembrane region" description="Helical" evidence="1">
    <location>
        <begin position="34"/>
        <end position="61"/>
    </location>
</feature>
<proteinExistence type="predicted"/>
<gene>
    <name evidence="2" type="ORF">BDP27DRAFT_1334902</name>
</gene>
<dbReference type="EMBL" id="JADNRY010000143">
    <property type="protein sequence ID" value="KAF9063559.1"/>
    <property type="molecule type" value="Genomic_DNA"/>
</dbReference>
<organism evidence="2 3">
    <name type="scientific">Rhodocollybia butyracea</name>
    <dbReference type="NCBI Taxonomy" id="206335"/>
    <lineage>
        <taxon>Eukaryota</taxon>
        <taxon>Fungi</taxon>
        <taxon>Dikarya</taxon>
        <taxon>Basidiomycota</taxon>
        <taxon>Agaricomycotina</taxon>
        <taxon>Agaricomycetes</taxon>
        <taxon>Agaricomycetidae</taxon>
        <taxon>Agaricales</taxon>
        <taxon>Marasmiineae</taxon>
        <taxon>Omphalotaceae</taxon>
        <taxon>Rhodocollybia</taxon>
    </lineage>
</organism>
<feature type="non-terminal residue" evidence="2">
    <location>
        <position position="73"/>
    </location>
</feature>
<keyword evidence="1" id="KW-0472">Membrane</keyword>
<protein>
    <submittedName>
        <fullName evidence="2">Uncharacterized protein</fullName>
    </submittedName>
</protein>
<name>A0A9P5U2K6_9AGAR</name>
<dbReference type="Proteomes" id="UP000772434">
    <property type="component" value="Unassembled WGS sequence"/>
</dbReference>
<evidence type="ECO:0000256" key="1">
    <source>
        <dbReference type="SAM" id="Phobius"/>
    </source>
</evidence>
<keyword evidence="1" id="KW-1133">Transmembrane helix</keyword>